<evidence type="ECO:0000313" key="2">
    <source>
        <dbReference type="Proteomes" id="UP000027265"/>
    </source>
</evidence>
<accession>A0A067PVT1</accession>
<dbReference type="Proteomes" id="UP000027265">
    <property type="component" value="Unassembled WGS sequence"/>
</dbReference>
<keyword evidence="2" id="KW-1185">Reference proteome</keyword>
<dbReference type="InParanoid" id="A0A067PVT1"/>
<dbReference type="EMBL" id="KL197718">
    <property type="protein sequence ID" value="KDQ57960.1"/>
    <property type="molecule type" value="Genomic_DNA"/>
</dbReference>
<name>A0A067PVT1_9AGAM</name>
<dbReference type="HOGENOM" id="CLU_2996787_0_0_1"/>
<evidence type="ECO:0000313" key="1">
    <source>
        <dbReference type="EMBL" id="KDQ57960.1"/>
    </source>
</evidence>
<proteinExistence type="predicted"/>
<organism evidence="1 2">
    <name type="scientific">Jaapia argillacea MUCL 33604</name>
    <dbReference type="NCBI Taxonomy" id="933084"/>
    <lineage>
        <taxon>Eukaryota</taxon>
        <taxon>Fungi</taxon>
        <taxon>Dikarya</taxon>
        <taxon>Basidiomycota</taxon>
        <taxon>Agaricomycotina</taxon>
        <taxon>Agaricomycetes</taxon>
        <taxon>Agaricomycetidae</taxon>
        <taxon>Jaapiales</taxon>
        <taxon>Jaapiaceae</taxon>
        <taxon>Jaapia</taxon>
    </lineage>
</organism>
<dbReference type="AlphaFoldDB" id="A0A067PVT1"/>
<sequence length="57" mass="6675">MRHWRATCLTLTVIVVGTWPFGVPWGYCSMRSHGKTSRECGLWLITDQNEKRWPEVP</sequence>
<protein>
    <submittedName>
        <fullName evidence="1">Uncharacterized protein</fullName>
    </submittedName>
</protein>
<reference evidence="2" key="1">
    <citation type="journal article" date="2014" name="Proc. Natl. Acad. Sci. U.S.A.">
        <title>Extensive sampling of basidiomycete genomes demonstrates inadequacy of the white-rot/brown-rot paradigm for wood decay fungi.</title>
        <authorList>
            <person name="Riley R."/>
            <person name="Salamov A.A."/>
            <person name="Brown D.W."/>
            <person name="Nagy L.G."/>
            <person name="Floudas D."/>
            <person name="Held B.W."/>
            <person name="Levasseur A."/>
            <person name="Lombard V."/>
            <person name="Morin E."/>
            <person name="Otillar R."/>
            <person name="Lindquist E.A."/>
            <person name="Sun H."/>
            <person name="LaButti K.M."/>
            <person name="Schmutz J."/>
            <person name="Jabbour D."/>
            <person name="Luo H."/>
            <person name="Baker S.E."/>
            <person name="Pisabarro A.G."/>
            <person name="Walton J.D."/>
            <person name="Blanchette R.A."/>
            <person name="Henrissat B."/>
            <person name="Martin F."/>
            <person name="Cullen D."/>
            <person name="Hibbett D.S."/>
            <person name="Grigoriev I.V."/>
        </authorList>
    </citation>
    <scope>NUCLEOTIDE SEQUENCE [LARGE SCALE GENOMIC DNA]</scope>
    <source>
        <strain evidence="2">MUCL 33604</strain>
    </source>
</reference>
<gene>
    <name evidence="1" type="ORF">JAAARDRAFT_253036</name>
</gene>